<evidence type="ECO:0000256" key="3">
    <source>
        <dbReference type="ARBA" id="ARBA00012098"/>
    </source>
</evidence>
<reference evidence="10 11" key="1">
    <citation type="submission" date="2016-12" db="EMBL/GenBank/DDBJ databases">
        <title>Isolation and genomic insights into novel planktonic Zetaproteobacteria from stratified waters of the Chesapeake Bay.</title>
        <authorList>
            <person name="McAllister S.M."/>
            <person name="Kato S."/>
            <person name="Chan C.S."/>
            <person name="Chiu B.K."/>
            <person name="Field E.K."/>
        </authorList>
    </citation>
    <scope>NUCLEOTIDE SEQUENCE [LARGE SCALE GENOMIC DNA]</scope>
    <source>
        <strain evidence="10 11">CP-5</strain>
    </source>
</reference>
<evidence type="ECO:0000256" key="9">
    <source>
        <dbReference type="PIRSR" id="PIRSR600888-3"/>
    </source>
</evidence>
<dbReference type="GO" id="GO:0000271">
    <property type="term" value="P:polysaccharide biosynthetic process"/>
    <property type="evidence" value="ECO:0007669"/>
    <property type="project" value="TreeGrafter"/>
</dbReference>
<dbReference type="GO" id="GO:0008830">
    <property type="term" value="F:dTDP-4-dehydrorhamnose 3,5-epimerase activity"/>
    <property type="evidence" value="ECO:0007669"/>
    <property type="project" value="UniProtKB-EC"/>
</dbReference>
<dbReference type="RefSeq" id="WP_232710266.1">
    <property type="nucleotide sequence ID" value="NZ_CP018799.1"/>
</dbReference>
<dbReference type="CDD" id="cd00438">
    <property type="entry name" value="cupin_RmlC"/>
    <property type="match status" value="1"/>
</dbReference>
<dbReference type="InterPro" id="IPR014710">
    <property type="entry name" value="RmlC-like_jellyroll"/>
</dbReference>
<comment type="catalytic activity">
    <reaction evidence="1">
        <text>dTDP-4-dehydro-6-deoxy-alpha-D-glucose = dTDP-4-dehydro-beta-L-rhamnose</text>
        <dbReference type="Rhea" id="RHEA:16969"/>
        <dbReference type="ChEBI" id="CHEBI:57649"/>
        <dbReference type="ChEBI" id="CHEBI:62830"/>
        <dbReference type="EC" id="5.1.3.13"/>
    </reaction>
</comment>
<dbReference type="EC" id="5.1.3.13" evidence="3"/>
<dbReference type="Gene3D" id="2.60.120.10">
    <property type="entry name" value="Jelly Rolls"/>
    <property type="match status" value="1"/>
</dbReference>
<dbReference type="GO" id="GO:0019305">
    <property type="term" value="P:dTDP-rhamnose biosynthetic process"/>
    <property type="evidence" value="ECO:0007669"/>
    <property type="project" value="TreeGrafter"/>
</dbReference>
<dbReference type="PANTHER" id="PTHR21047">
    <property type="entry name" value="DTDP-6-DEOXY-D-GLUCOSE-3,5 EPIMERASE"/>
    <property type="match status" value="1"/>
</dbReference>
<feature type="active site" description="Proton donor" evidence="8">
    <location>
        <position position="144"/>
    </location>
</feature>
<sequence length="195" mass="21674">MHNIAAASGLVDLNVIPTAIQGVNIVVSKPVVEPRGSFIRLFCEEELSSLLDGRKIVQINRSLTCKPGAIRGLHYQHPPHAEMKMVRCLKGRVWDVAVDLRRGSPTFLHYHAQELSVENNEMMIIPEGCAHGFQILEADSELLYLHTAAYAPDAEGGLRYDDLLLSINWPLPVSELSSRDQSHSLLSEHFQGLDT</sequence>
<organism evidence="10 11">
    <name type="scientific">Mariprofundus aestuarium</name>
    <dbReference type="NCBI Taxonomy" id="1921086"/>
    <lineage>
        <taxon>Bacteria</taxon>
        <taxon>Pseudomonadati</taxon>
        <taxon>Pseudomonadota</taxon>
        <taxon>Candidatius Mariprofundia</taxon>
        <taxon>Mariprofundales</taxon>
        <taxon>Mariprofundaceae</taxon>
        <taxon>Mariprofundus</taxon>
    </lineage>
</organism>
<dbReference type="AlphaFoldDB" id="A0A2K8L148"/>
<evidence type="ECO:0000256" key="8">
    <source>
        <dbReference type="PIRSR" id="PIRSR600888-1"/>
    </source>
</evidence>
<dbReference type="KEGG" id="maes:Ga0123461_0191"/>
<dbReference type="EMBL" id="CP018799">
    <property type="protein sequence ID" value="ATX78644.1"/>
    <property type="molecule type" value="Genomic_DNA"/>
</dbReference>
<evidence type="ECO:0000313" key="10">
    <source>
        <dbReference type="EMBL" id="ATX78644.1"/>
    </source>
</evidence>
<name>A0A2K8L148_MARES</name>
<feature type="site" description="Participates in a stacking interaction with the thymidine ring of dTDP-4-oxo-6-deoxyglucose" evidence="9">
    <location>
        <position position="150"/>
    </location>
</feature>
<evidence type="ECO:0000256" key="7">
    <source>
        <dbReference type="ARBA" id="ARBA00033311"/>
    </source>
</evidence>
<dbReference type="Proteomes" id="UP000231701">
    <property type="component" value="Chromosome"/>
</dbReference>
<dbReference type="SUPFAM" id="SSF51182">
    <property type="entry name" value="RmlC-like cupins"/>
    <property type="match status" value="1"/>
</dbReference>
<dbReference type="PANTHER" id="PTHR21047:SF2">
    <property type="entry name" value="THYMIDINE DIPHOSPHO-4-KETO-RHAMNOSE 3,5-EPIMERASE"/>
    <property type="match status" value="1"/>
</dbReference>
<dbReference type="Pfam" id="PF00908">
    <property type="entry name" value="dTDP_sugar_isom"/>
    <property type="match status" value="1"/>
</dbReference>
<keyword evidence="11" id="KW-1185">Reference proteome</keyword>
<evidence type="ECO:0000313" key="11">
    <source>
        <dbReference type="Proteomes" id="UP000231701"/>
    </source>
</evidence>
<evidence type="ECO:0000256" key="6">
    <source>
        <dbReference type="ARBA" id="ARBA00031424"/>
    </source>
</evidence>
<accession>A0A2K8L148</accession>
<evidence type="ECO:0000256" key="4">
    <source>
        <dbReference type="ARBA" id="ARBA00019595"/>
    </source>
</evidence>
<dbReference type="GO" id="GO:0005829">
    <property type="term" value="C:cytosol"/>
    <property type="evidence" value="ECO:0007669"/>
    <property type="project" value="TreeGrafter"/>
</dbReference>
<dbReference type="InterPro" id="IPR000888">
    <property type="entry name" value="RmlC-like"/>
</dbReference>
<evidence type="ECO:0000256" key="5">
    <source>
        <dbReference type="ARBA" id="ARBA00029758"/>
    </source>
</evidence>
<feature type="active site" description="Proton acceptor" evidence="8">
    <location>
        <position position="74"/>
    </location>
</feature>
<proteinExistence type="predicted"/>
<gene>
    <name evidence="10" type="ORF">Ga0123461_0191</name>
</gene>
<keyword evidence="10" id="KW-0413">Isomerase</keyword>
<dbReference type="InterPro" id="IPR011051">
    <property type="entry name" value="RmlC_Cupin_sf"/>
</dbReference>
<protein>
    <recommendedName>
        <fullName evidence="4">dTDP-4-dehydrorhamnose 3,5-epimerase</fullName>
        <ecNumber evidence="3">5.1.3.13</ecNumber>
    </recommendedName>
    <alternativeName>
        <fullName evidence="6">Thymidine diphospho-4-keto-rhamnose 3,5-epimerase</fullName>
    </alternativeName>
    <alternativeName>
        <fullName evidence="5">dTDP-4-keto-6-deoxyglucose 3,5-epimerase</fullName>
    </alternativeName>
    <alternativeName>
        <fullName evidence="7">dTDP-6-deoxy-D-xylo-4-hexulose 3,5-epimerase</fullName>
    </alternativeName>
</protein>
<evidence type="ECO:0000256" key="1">
    <source>
        <dbReference type="ARBA" id="ARBA00001298"/>
    </source>
</evidence>
<comment type="function">
    <text evidence="2">Catalyzes the epimerization of the C3' and C5'positions of dTDP-6-deoxy-D-xylo-4-hexulose, forming dTDP-6-deoxy-L-lyxo-4-hexulose.</text>
</comment>
<evidence type="ECO:0000256" key="2">
    <source>
        <dbReference type="ARBA" id="ARBA00001997"/>
    </source>
</evidence>